<accession>A0A2R6XJX5</accession>
<name>A0A2R6XJX5_MARPO</name>
<reference evidence="1" key="2">
    <citation type="submission" date="2017-12" db="EMBL/GenBank/DDBJ databases">
        <title>WGS assembly of Marchantia polymorpha.</title>
        <authorList>
            <person name="Bowman J.L."/>
            <person name="Kohchi T."/>
            <person name="Yamato K.T."/>
            <person name="Jenkins J."/>
            <person name="Shu S."/>
            <person name="Ishizaki K."/>
            <person name="Yamaoka S."/>
            <person name="Nishihama R."/>
            <person name="Nakamura Y."/>
            <person name="Berger F."/>
            <person name="Adam C."/>
            <person name="Aki S.S."/>
            <person name="Althoff F."/>
            <person name="Araki T."/>
            <person name="Arteaga-Vazquez M.A."/>
            <person name="Balasubrmanian S."/>
            <person name="Bauer D."/>
            <person name="Boehm C.R."/>
            <person name="Briginshaw L."/>
            <person name="Caballero-Perez J."/>
            <person name="Catarino B."/>
            <person name="Chen F."/>
            <person name="Chiyoda S."/>
            <person name="Chovatia M."/>
            <person name="Davies K.M."/>
            <person name="Delmans M."/>
            <person name="Demura T."/>
            <person name="Dierschke T."/>
            <person name="Dolan L."/>
            <person name="Dorantes-Acosta A.E."/>
            <person name="Eklund D.M."/>
            <person name="Florent S.N."/>
            <person name="Flores-Sandoval E."/>
            <person name="Fujiyama A."/>
            <person name="Fukuzawa H."/>
            <person name="Galik B."/>
            <person name="Grimanelli D."/>
            <person name="Grimwood J."/>
            <person name="Grossniklaus U."/>
            <person name="Hamada T."/>
            <person name="Haseloff J."/>
            <person name="Hetherington A.J."/>
            <person name="Higo A."/>
            <person name="Hirakawa Y."/>
            <person name="Hundley H.N."/>
            <person name="Ikeda Y."/>
            <person name="Inoue K."/>
            <person name="Inoue S."/>
            <person name="Ishida S."/>
            <person name="Jia Q."/>
            <person name="Kakita M."/>
            <person name="Kanazawa T."/>
            <person name="Kawai Y."/>
            <person name="Kawashima T."/>
            <person name="Kennedy M."/>
            <person name="Kinose K."/>
            <person name="Kinoshita T."/>
            <person name="Kohara Y."/>
            <person name="Koide E."/>
            <person name="Komatsu K."/>
            <person name="Kopischke S."/>
            <person name="Kubo M."/>
            <person name="Kyozuka J."/>
            <person name="Lagercrantz U."/>
            <person name="Lin S.S."/>
            <person name="Lindquist E."/>
            <person name="Lipzen A.M."/>
            <person name="Lu C."/>
            <person name="Luna E.D."/>
            <person name="Martienssen R.A."/>
            <person name="Minamino N."/>
            <person name="Mizutani M."/>
            <person name="Mizutani M."/>
            <person name="Mochizuki N."/>
            <person name="Monte I."/>
            <person name="Mosher R."/>
            <person name="Nagasaki H."/>
            <person name="Nakagami H."/>
            <person name="Naramoto S."/>
            <person name="Nishitani K."/>
            <person name="Ohtani M."/>
            <person name="Okamoto T."/>
            <person name="Okumura M."/>
            <person name="Phillips J."/>
            <person name="Pollak B."/>
            <person name="Reinders A."/>
            <person name="Roevekamp M."/>
            <person name="Sano R."/>
            <person name="Sawa S."/>
            <person name="Schmid M.W."/>
            <person name="Shirakawa M."/>
            <person name="Solano R."/>
            <person name="Spunde A."/>
            <person name="Suetsugu N."/>
            <person name="Sugano S."/>
            <person name="Sugiyama A."/>
            <person name="Sun R."/>
            <person name="Suzuki Y."/>
            <person name="Takenaka M."/>
            <person name="Takezawa D."/>
            <person name="Tomogane H."/>
            <person name="Tsuzuki M."/>
            <person name="Ueda T."/>
            <person name="Umeda M."/>
            <person name="Ward J.M."/>
            <person name="Watanabe Y."/>
            <person name="Yazaki K."/>
            <person name="Yokoyama R."/>
            <person name="Yoshitake Y."/>
            <person name="Yotsui I."/>
            <person name="Zachgo S."/>
            <person name="Schmutz J."/>
        </authorList>
    </citation>
    <scope>NUCLEOTIDE SEQUENCE [LARGE SCALE GENOMIC DNA]</scope>
    <source>
        <strain evidence="1">Tak-1</strain>
    </source>
</reference>
<dbReference type="Gramene" id="Mp4g11000.1">
    <property type="protein sequence ID" value="Mp4g11000.1.cds1"/>
    <property type="gene ID" value="Mp4g11000"/>
</dbReference>
<proteinExistence type="predicted"/>
<organism evidence="1 2">
    <name type="scientific">Marchantia polymorpha</name>
    <name type="common">Common liverwort</name>
    <name type="synonym">Marchantia aquatica</name>
    <dbReference type="NCBI Taxonomy" id="3197"/>
    <lineage>
        <taxon>Eukaryota</taxon>
        <taxon>Viridiplantae</taxon>
        <taxon>Streptophyta</taxon>
        <taxon>Embryophyta</taxon>
        <taxon>Marchantiophyta</taxon>
        <taxon>Marchantiopsida</taxon>
        <taxon>Marchantiidae</taxon>
        <taxon>Marchantiales</taxon>
        <taxon>Marchantiaceae</taxon>
        <taxon>Marchantia</taxon>
    </lineage>
</organism>
<dbReference type="Gramene" id="Mp4g11000.2">
    <property type="protein sequence ID" value="Mp4g11000.2.cds1"/>
    <property type="gene ID" value="Mp4g11000"/>
</dbReference>
<evidence type="ECO:0000313" key="2">
    <source>
        <dbReference type="Proteomes" id="UP000244005"/>
    </source>
</evidence>
<reference evidence="2" key="1">
    <citation type="journal article" date="2017" name="Cell">
        <title>Insights into land plant evolution garnered from the Marchantia polymorpha genome.</title>
        <authorList>
            <person name="Bowman J.L."/>
            <person name="Kohchi T."/>
            <person name="Yamato K.T."/>
            <person name="Jenkins J."/>
            <person name="Shu S."/>
            <person name="Ishizaki K."/>
            <person name="Yamaoka S."/>
            <person name="Nishihama R."/>
            <person name="Nakamura Y."/>
            <person name="Berger F."/>
            <person name="Adam C."/>
            <person name="Aki S.S."/>
            <person name="Althoff F."/>
            <person name="Araki T."/>
            <person name="Arteaga-Vazquez M.A."/>
            <person name="Balasubrmanian S."/>
            <person name="Barry K."/>
            <person name="Bauer D."/>
            <person name="Boehm C.R."/>
            <person name="Briginshaw L."/>
            <person name="Caballero-Perez J."/>
            <person name="Catarino B."/>
            <person name="Chen F."/>
            <person name="Chiyoda S."/>
            <person name="Chovatia M."/>
            <person name="Davies K.M."/>
            <person name="Delmans M."/>
            <person name="Demura T."/>
            <person name="Dierschke T."/>
            <person name="Dolan L."/>
            <person name="Dorantes-Acosta A.E."/>
            <person name="Eklund D.M."/>
            <person name="Florent S.N."/>
            <person name="Flores-Sandoval E."/>
            <person name="Fujiyama A."/>
            <person name="Fukuzawa H."/>
            <person name="Galik B."/>
            <person name="Grimanelli D."/>
            <person name="Grimwood J."/>
            <person name="Grossniklaus U."/>
            <person name="Hamada T."/>
            <person name="Haseloff J."/>
            <person name="Hetherington A.J."/>
            <person name="Higo A."/>
            <person name="Hirakawa Y."/>
            <person name="Hundley H.N."/>
            <person name="Ikeda Y."/>
            <person name="Inoue K."/>
            <person name="Inoue S.I."/>
            <person name="Ishida S."/>
            <person name="Jia Q."/>
            <person name="Kakita M."/>
            <person name="Kanazawa T."/>
            <person name="Kawai Y."/>
            <person name="Kawashima T."/>
            <person name="Kennedy M."/>
            <person name="Kinose K."/>
            <person name="Kinoshita T."/>
            <person name="Kohara Y."/>
            <person name="Koide E."/>
            <person name="Komatsu K."/>
            <person name="Kopischke S."/>
            <person name="Kubo M."/>
            <person name="Kyozuka J."/>
            <person name="Lagercrantz U."/>
            <person name="Lin S.S."/>
            <person name="Lindquist E."/>
            <person name="Lipzen A.M."/>
            <person name="Lu C.W."/>
            <person name="De Luna E."/>
            <person name="Martienssen R.A."/>
            <person name="Minamino N."/>
            <person name="Mizutani M."/>
            <person name="Mizutani M."/>
            <person name="Mochizuki N."/>
            <person name="Monte I."/>
            <person name="Mosher R."/>
            <person name="Nagasaki H."/>
            <person name="Nakagami H."/>
            <person name="Naramoto S."/>
            <person name="Nishitani K."/>
            <person name="Ohtani M."/>
            <person name="Okamoto T."/>
            <person name="Okumura M."/>
            <person name="Phillips J."/>
            <person name="Pollak B."/>
            <person name="Reinders A."/>
            <person name="Rovekamp M."/>
            <person name="Sano R."/>
            <person name="Sawa S."/>
            <person name="Schmid M.W."/>
            <person name="Shirakawa M."/>
            <person name="Solano R."/>
            <person name="Spunde A."/>
            <person name="Suetsugu N."/>
            <person name="Sugano S."/>
            <person name="Sugiyama A."/>
            <person name="Sun R."/>
            <person name="Suzuki Y."/>
            <person name="Takenaka M."/>
            <person name="Takezawa D."/>
            <person name="Tomogane H."/>
            <person name="Tsuzuki M."/>
            <person name="Ueda T."/>
            <person name="Umeda M."/>
            <person name="Ward J.M."/>
            <person name="Watanabe Y."/>
            <person name="Yazaki K."/>
            <person name="Yokoyama R."/>
            <person name="Yoshitake Y."/>
            <person name="Yotsui I."/>
            <person name="Zachgo S."/>
            <person name="Schmutz J."/>
        </authorList>
    </citation>
    <scope>NUCLEOTIDE SEQUENCE [LARGE SCALE GENOMIC DNA]</scope>
    <source>
        <strain evidence="2">Tak-1</strain>
    </source>
</reference>
<gene>
    <name evidence="1" type="ORF">MARPO_0011s0085</name>
</gene>
<keyword evidence="2" id="KW-1185">Reference proteome</keyword>
<dbReference type="AlphaFoldDB" id="A0A2R6XJX5"/>
<protein>
    <submittedName>
        <fullName evidence="1">Uncharacterized protein</fullName>
    </submittedName>
</protein>
<dbReference type="EMBL" id="KZ772683">
    <property type="protein sequence ID" value="PTQ46404.1"/>
    <property type="molecule type" value="Genomic_DNA"/>
</dbReference>
<dbReference type="Proteomes" id="UP000244005">
    <property type="component" value="Unassembled WGS sequence"/>
</dbReference>
<dbReference type="EMBL" id="KZ772683">
    <property type="protein sequence ID" value="PTQ46403.1"/>
    <property type="molecule type" value="Genomic_DNA"/>
</dbReference>
<sequence>MPYITDFTLVGKKRPELQRGKHCAHQCKMSTDVLTVGLALSSERNKSRKGETNLGYGKGLGTTSFVLVDCKLQEVQTKFYYFAQLFSPRCNWEPEAISNKGFCRIF</sequence>
<evidence type="ECO:0000313" key="1">
    <source>
        <dbReference type="EMBL" id="PTQ46404.1"/>
    </source>
</evidence>